<feature type="domain" description="GBD/FH3" evidence="3">
    <location>
        <begin position="1"/>
        <end position="371"/>
    </location>
</feature>
<protein>
    <submittedName>
        <fullName evidence="5">Formin like 1</fullName>
    </submittedName>
</protein>
<organism evidence="5 6">
    <name type="scientific">Sander lucioperca</name>
    <name type="common">Pike-perch</name>
    <name type="synonym">Perca lucioperca</name>
    <dbReference type="NCBI Taxonomy" id="283035"/>
    <lineage>
        <taxon>Eukaryota</taxon>
        <taxon>Metazoa</taxon>
        <taxon>Chordata</taxon>
        <taxon>Craniata</taxon>
        <taxon>Vertebrata</taxon>
        <taxon>Euteleostomi</taxon>
        <taxon>Actinopterygii</taxon>
        <taxon>Neopterygii</taxon>
        <taxon>Teleostei</taxon>
        <taxon>Neoteleostei</taxon>
        <taxon>Acanthomorphata</taxon>
        <taxon>Eupercaria</taxon>
        <taxon>Perciformes</taxon>
        <taxon>Percoidei</taxon>
        <taxon>Percidae</taxon>
        <taxon>Luciopercinae</taxon>
        <taxon>Sander</taxon>
    </lineage>
</organism>
<dbReference type="GeneTree" id="ENSGT00940000156292"/>
<dbReference type="GO" id="GO:0031267">
    <property type="term" value="F:small GTPase binding"/>
    <property type="evidence" value="ECO:0007669"/>
    <property type="project" value="InterPro"/>
</dbReference>
<dbReference type="InterPro" id="IPR010472">
    <property type="entry name" value="FH3_dom"/>
</dbReference>
<dbReference type="GO" id="GO:0051015">
    <property type="term" value="F:actin filament binding"/>
    <property type="evidence" value="ECO:0007669"/>
    <property type="project" value="TreeGrafter"/>
</dbReference>
<evidence type="ECO:0000313" key="6">
    <source>
        <dbReference type="Proteomes" id="UP000694568"/>
    </source>
</evidence>
<dbReference type="PROSITE" id="PS51232">
    <property type="entry name" value="GBD_FH3"/>
    <property type="match status" value="1"/>
</dbReference>
<reference evidence="5" key="1">
    <citation type="submission" date="2025-08" db="UniProtKB">
        <authorList>
            <consortium name="Ensembl"/>
        </authorList>
    </citation>
    <scope>IDENTIFICATION</scope>
</reference>
<dbReference type="SMART" id="SM01140">
    <property type="entry name" value="Drf_GBD"/>
    <property type="match status" value="1"/>
</dbReference>
<dbReference type="GO" id="GO:0008360">
    <property type="term" value="P:regulation of cell shape"/>
    <property type="evidence" value="ECO:0007669"/>
    <property type="project" value="TreeGrafter"/>
</dbReference>
<dbReference type="InterPro" id="IPR043592">
    <property type="entry name" value="FMNL_animal"/>
</dbReference>
<feature type="compositionally biased region" description="Basic and acidic residues" evidence="2">
    <location>
        <begin position="331"/>
        <end position="349"/>
    </location>
</feature>
<dbReference type="FunFam" id="1.20.58.2220:FF:000001">
    <property type="entry name" value="Formin-like 1, isoform CRA_c"/>
    <property type="match status" value="1"/>
</dbReference>
<dbReference type="GO" id="GO:0016477">
    <property type="term" value="P:cell migration"/>
    <property type="evidence" value="ECO:0007669"/>
    <property type="project" value="TreeGrafter"/>
</dbReference>
<name>A0A8C9YNU3_SANLU</name>
<proteinExistence type="inferred from homology"/>
<reference evidence="5" key="2">
    <citation type="submission" date="2025-09" db="UniProtKB">
        <authorList>
            <consortium name="Ensembl"/>
        </authorList>
    </citation>
    <scope>IDENTIFICATION</scope>
</reference>
<evidence type="ECO:0000259" key="4">
    <source>
        <dbReference type="PROSITE" id="PS51444"/>
    </source>
</evidence>
<evidence type="ECO:0000259" key="3">
    <source>
        <dbReference type="PROSITE" id="PS51232"/>
    </source>
</evidence>
<keyword evidence="6" id="KW-1185">Reference proteome</keyword>
<dbReference type="Proteomes" id="UP000694568">
    <property type="component" value="Unplaced"/>
</dbReference>
<evidence type="ECO:0000256" key="2">
    <source>
        <dbReference type="SAM" id="MobiDB-lite"/>
    </source>
</evidence>
<dbReference type="InterPro" id="IPR015425">
    <property type="entry name" value="FH2_Formin"/>
</dbReference>
<dbReference type="InterPro" id="IPR016024">
    <property type="entry name" value="ARM-type_fold"/>
</dbReference>
<dbReference type="SUPFAM" id="SSF101447">
    <property type="entry name" value="Formin homology 2 domain (FH2 domain)"/>
    <property type="match status" value="1"/>
</dbReference>
<dbReference type="PANTHER" id="PTHR45857:SF2">
    <property type="entry name" value="FORMIN-LIKE PROTEIN 1"/>
    <property type="match status" value="1"/>
</dbReference>
<accession>A0A8C9YNU3</accession>
<feature type="domain" description="FH2" evidence="4">
    <location>
        <begin position="514"/>
        <end position="905"/>
    </location>
</feature>
<dbReference type="Ensembl" id="ENSSLUT00000028403.1">
    <property type="protein sequence ID" value="ENSSLUP00000027515.1"/>
    <property type="gene ID" value="ENSSLUG00000012466.1"/>
</dbReference>
<dbReference type="Gene3D" id="1.25.10.10">
    <property type="entry name" value="Leucine-rich Repeat Variant"/>
    <property type="match status" value="1"/>
</dbReference>
<dbReference type="GO" id="GO:0005829">
    <property type="term" value="C:cytosol"/>
    <property type="evidence" value="ECO:0007669"/>
    <property type="project" value="TreeGrafter"/>
</dbReference>
<dbReference type="SUPFAM" id="SSF48371">
    <property type="entry name" value="ARM repeat"/>
    <property type="match status" value="1"/>
</dbReference>
<evidence type="ECO:0000256" key="1">
    <source>
        <dbReference type="ARBA" id="ARBA00023449"/>
    </source>
</evidence>
<dbReference type="InterPro" id="IPR011989">
    <property type="entry name" value="ARM-like"/>
</dbReference>
<dbReference type="InterPro" id="IPR014768">
    <property type="entry name" value="GBD/FH3_dom"/>
</dbReference>
<dbReference type="AlphaFoldDB" id="A0A8C9YNU3"/>
<dbReference type="Pfam" id="PF02181">
    <property type="entry name" value="FH2"/>
    <property type="match status" value="1"/>
</dbReference>
<dbReference type="SMART" id="SM01139">
    <property type="entry name" value="Drf_FH3"/>
    <property type="match status" value="1"/>
</dbReference>
<dbReference type="GO" id="GO:0030866">
    <property type="term" value="P:cortical actin cytoskeleton organization"/>
    <property type="evidence" value="ECO:0007669"/>
    <property type="project" value="TreeGrafter"/>
</dbReference>
<feature type="region of interest" description="Disordered" evidence="2">
    <location>
        <begin position="321"/>
        <end position="361"/>
    </location>
</feature>
<dbReference type="SMART" id="SM00498">
    <property type="entry name" value="FH2"/>
    <property type="match status" value="1"/>
</dbReference>
<dbReference type="InterPro" id="IPR010473">
    <property type="entry name" value="GTPase-bd"/>
</dbReference>
<dbReference type="Gene3D" id="1.20.58.2220">
    <property type="entry name" value="Formin, FH2 domain"/>
    <property type="match status" value="1"/>
</dbReference>
<dbReference type="Pfam" id="PF06371">
    <property type="entry name" value="Drf_GBD"/>
    <property type="match status" value="1"/>
</dbReference>
<feature type="compositionally biased region" description="Pro residues" evidence="2">
    <location>
        <begin position="424"/>
        <end position="492"/>
    </location>
</feature>
<dbReference type="PROSITE" id="PS51444">
    <property type="entry name" value="FH2"/>
    <property type="match status" value="1"/>
</dbReference>
<evidence type="ECO:0000313" key="5">
    <source>
        <dbReference type="Ensembl" id="ENSSLUP00000027515.1"/>
    </source>
</evidence>
<feature type="region of interest" description="Disordered" evidence="2">
    <location>
        <begin position="402"/>
        <end position="496"/>
    </location>
</feature>
<dbReference type="InterPro" id="IPR042201">
    <property type="entry name" value="FH2_Formin_sf"/>
</dbReference>
<dbReference type="Pfam" id="PF06367">
    <property type="entry name" value="Drf_FH3"/>
    <property type="match status" value="1"/>
</dbReference>
<sequence>MNLPPDKLELLSQYDNEKKWELVCDQERFQVKSPASTYLLKKRIQDATKVLKDLEISLRTNHIGWAQDFLNDQNKGLDVLVEYLSHAQSDASISSTLGNKMHKKSHSSSQRDDVHVCIMCLRAIMNYQSGFNLVMTHPRCVNEITLSLNSRNPRTKALVLELLAAVCLVRGGHDIILSAFDNFREVSREKNRFEKLMEYFINDDSNIDFMVACMQFINIVVHSVENMNFRVHLQFEFTHLGLDKYLGCLKQTESEKLQVQIQAYLDNVLDVGALLEDAESRGGVLEHVDELNLGEQKDTTERMSELETQLLQATKETDLRESCSQVSTLQQRERERELNRERERDRERLSTSAPPTPSELEQKLQELQDKGLIRLGRSASGALDIQVVPVTVIEYIQAPASAAQPSAPHSVAESASLPSSLPGSAPPPPPPPPPPGGPGAVAAPPPPPPPPPLGGCGAVPPPPPPPPPPPGAGPPPPPPPPGAGPPPPPGAGPPKDLLFLVIPQISFVSIGVKSKKPIQTKYKMPLFNWQALKPNQVTGTVFNELDDEQVLGELNMDMFEDQFKTRAQGNPKDLSTIKTKVVQKVPSKTSLIDTNKAKNLAITLRKGGMNPSDICTAIETYDQQSLSIDFLELLEPFIPSDFETKLLVNYEKDGRPLEELTDEDQFILRFGKIPRLKQRISTLTFMGNFPDTVKRLQPQLNSLIAASMSIKSSTKLKKILEIVLAFGNYMNSSKRGAAYGFRLQSLDLLLETKSTDRSQTLLHFITGIIQEKYPDLVNFHTEIHFVDKAALVSLDGILQDIRSLERGMEMTKKEFLVQDDSPVLKEFIKTNSEQLDTLVTDSKTAQEAYGSVVEYFGENPKTTQPSMFFPMFGRLIKAYKVRMCGPMMPKMPQMDLIAELKKRQVKPQVREGKDGALEDIITGMKTCRHFFFNCTVRLLETIHALFCIYLCTHRQSLLIKHLLDITIC</sequence>
<feature type="compositionally biased region" description="Low complexity" evidence="2">
    <location>
        <begin position="402"/>
        <end position="423"/>
    </location>
</feature>
<dbReference type="PANTHER" id="PTHR45857">
    <property type="entry name" value="FORMIN-LIKE PROTEIN"/>
    <property type="match status" value="1"/>
</dbReference>
<comment type="similarity">
    <text evidence="1">Belongs to the formin homology family.</text>
</comment>